<dbReference type="GO" id="GO:0005737">
    <property type="term" value="C:cytoplasm"/>
    <property type="evidence" value="ECO:0007669"/>
    <property type="project" value="TreeGrafter"/>
</dbReference>
<organism evidence="1 2">
    <name type="scientific">Leucobacter tardus</name>
    <dbReference type="NCBI Taxonomy" id="501483"/>
    <lineage>
        <taxon>Bacteria</taxon>
        <taxon>Bacillati</taxon>
        <taxon>Actinomycetota</taxon>
        <taxon>Actinomycetes</taxon>
        <taxon>Micrococcales</taxon>
        <taxon>Microbacteriaceae</taxon>
        <taxon>Leucobacter</taxon>
    </lineage>
</organism>
<reference evidence="1" key="1">
    <citation type="submission" date="2021-03" db="EMBL/GenBank/DDBJ databases">
        <title>Leucobacter chromiisoli sp. nov., isolated from chromium-containing soil of chemical plant.</title>
        <authorList>
            <person name="Xu Z."/>
        </authorList>
    </citation>
    <scope>NUCLEOTIDE SEQUENCE</scope>
    <source>
        <strain evidence="1">K 70/01</strain>
    </source>
</reference>
<dbReference type="PANTHER" id="PTHR13812">
    <property type="entry name" value="KETIMINE REDUCTASE MU-CRYSTALLIN"/>
    <property type="match status" value="1"/>
</dbReference>
<dbReference type="Gene3D" id="3.40.50.720">
    <property type="entry name" value="NAD(P)-binding Rossmann-like Domain"/>
    <property type="match status" value="1"/>
</dbReference>
<keyword evidence="2" id="KW-1185">Reference proteome</keyword>
<evidence type="ECO:0000313" key="2">
    <source>
        <dbReference type="Proteomes" id="UP000668403"/>
    </source>
</evidence>
<dbReference type="PANTHER" id="PTHR13812:SF19">
    <property type="entry name" value="KETIMINE REDUCTASE MU-CRYSTALLIN"/>
    <property type="match status" value="1"/>
</dbReference>
<dbReference type="Gene3D" id="3.30.1780.10">
    <property type="entry name" value="ornithine cyclodeaminase, domain 1"/>
    <property type="match status" value="1"/>
</dbReference>
<dbReference type="PIRSF" id="PIRSF001439">
    <property type="entry name" value="CryM"/>
    <property type="match status" value="1"/>
</dbReference>
<dbReference type="EMBL" id="JAGFBF010000001">
    <property type="protein sequence ID" value="MBO2988916.1"/>
    <property type="molecule type" value="Genomic_DNA"/>
</dbReference>
<evidence type="ECO:0000313" key="1">
    <source>
        <dbReference type="EMBL" id="MBO2988916.1"/>
    </source>
</evidence>
<dbReference type="AlphaFoldDB" id="A0A939TJ68"/>
<protein>
    <submittedName>
        <fullName evidence="1">Ornithine cyclodeaminase family protein</fullName>
    </submittedName>
</protein>
<proteinExistence type="predicted"/>
<sequence length="330" mass="36105">MSALTLGQNMRYLSRAEVVNLGITRATVLEKVHQALVEHGNKRYEMPAKIGVHPYEDVFFHAMPAYIPEMKVVGAKWIECYPRNPREFNLPQTTGVLCLNDVETGVPTTLMDSTWLTAARTPAVTVLMAKKLHPGAERFGMFGAGVQGREHVRYAAEHLDSLSEIVVYDRFPEVAEKLVADLQPDVGVRLRVGTSIEQVVKECEVLSSATLVVREPMALAKSEWVSAGQTILPCDLNTFWDPEIPLRADVYITDSTEEHDLFVEMGYYPGGSPVIAAESGEVLADLKPGRTSADQLIVNSNIGMAVCDMAVAQAIHEAAEAQGAGTLLEL</sequence>
<dbReference type="InterPro" id="IPR023401">
    <property type="entry name" value="ODC_N"/>
</dbReference>
<gene>
    <name evidence="1" type="ORF">J4H85_02720</name>
</gene>
<dbReference type="Pfam" id="PF02423">
    <property type="entry name" value="OCD_Mu_crystall"/>
    <property type="match status" value="1"/>
</dbReference>
<dbReference type="SUPFAM" id="SSF51735">
    <property type="entry name" value="NAD(P)-binding Rossmann-fold domains"/>
    <property type="match status" value="1"/>
</dbReference>
<dbReference type="InterPro" id="IPR003462">
    <property type="entry name" value="ODC_Mu_crystall"/>
</dbReference>
<dbReference type="RefSeq" id="WP_208236655.1">
    <property type="nucleotide sequence ID" value="NZ_BAAAQU010000001.1"/>
</dbReference>
<comment type="caution">
    <text evidence="1">The sequence shown here is derived from an EMBL/GenBank/DDBJ whole genome shotgun (WGS) entry which is preliminary data.</text>
</comment>
<dbReference type="Proteomes" id="UP000668403">
    <property type="component" value="Unassembled WGS sequence"/>
</dbReference>
<dbReference type="InterPro" id="IPR036291">
    <property type="entry name" value="NAD(P)-bd_dom_sf"/>
</dbReference>
<name>A0A939TJ68_9MICO</name>
<accession>A0A939TJ68</accession>